<organism evidence="2 3">
    <name type="scientific">Rhodocollybia butyracea</name>
    <dbReference type="NCBI Taxonomy" id="206335"/>
    <lineage>
        <taxon>Eukaryota</taxon>
        <taxon>Fungi</taxon>
        <taxon>Dikarya</taxon>
        <taxon>Basidiomycota</taxon>
        <taxon>Agaricomycotina</taxon>
        <taxon>Agaricomycetes</taxon>
        <taxon>Agaricomycetidae</taxon>
        <taxon>Agaricales</taxon>
        <taxon>Marasmiineae</taxon>
        <taxon>Omphalotaceae</taxon>
        <taxon>Rhodocollybia</taxon>
    </lineage>
</organism>
<comment type="caution">
    <text evidence="2">The sequence shown here is derived from an EMBL/GenBank/DDBJ whole genome shotgun (WGS) entry which is preliminary data.</text>
</comment>
<feature type="region of interest" description="Disordered" evidence="1">
    <location>
        <begin position="232"/>
        <end position="253"/>
    </location>
</feature>
<dbReference type="AlphaFoldDB" id="A0A9P5PCC6"/>
<dbReference type="EMBL" id="JADNRY010000259">
    <property type="protein sequence ID" value="KAF9060117.1"/>
    <property type="molecule type" value="Genomic_DNA"/>
</dbReference>
<dbReference type="Proteomes" id="UP000772434">
    <property type="component" value="Unassembled WGS sequence"/>
</dbReference>
<accession>A0A9P5PCC6</accession>
<feature type="compositionally biased region" description="Pro residues" evidence="1">
    <location>
        <begin position="173"/>
        <end position="187"/>
    </location>
</feature>
<reference evidence="2" key="1">
    <citation type="submission" date="2020-11" db="EMBL/GenBank/DDBJ databases">
        <authorList>
            <consortium name="DOE Joint Genome Institute"/>
            <person name="Ahrendt S."/>
            <person name="Riley R."/>
            <person name="Andreopoulos W."/>
            <person name="Labutti K."/>
            <person name="Pangilinan J."/>
            <person name="Ruiz-Duenas F.J."/>
            <person name="Barrasa J.M."/>
            <person name="Sanchez-Garcia M."/>
            <person name="Camarero S."/>
            <person name="Miyauchi S."/>
            <person name="Serrano A."/>
            <person name="Linde D."/>
            <person name="Babiker R."/>
            <person name="Drula E."/>
            <person name="Ayuso-Fernandez I."/>
            <person name="Pacheco R."/>
            <person name="Padilla G."/>
            <person name="Ferreira P."/>
            <person name="Barriuso J."/>
            <person name="Kellner H."/>
            <person name="Castanera R."/>
            <person name="Alfaro M."/>
            <person name="Ramirez L."/>
            <person name="Pisabarro A.G."/>
            <person name="Kuo A."/>
            <person name="Tritt A."/>
            <person name="Lipzen A."/>
            <person name="He G."/>
            <person name="Yan M."/>
            <person name="Ng V."/>
            <person name="Cullen D."/>
            <person name="Martin F."/>
            <person name="Rosso M.-N."/>
            <person name="Henrissat B."/>
            <person name="Hibbett D."/>
            <person name="Martinez A.T."/>
            <person name="Grigoriev I.V."/>
        </authorList>
    </citation>
    <scope>NUCLEOTIDE SEQUENCE</scope>
    <source>
        <strain evidence="2">AH 40177</strain>
    </source>
</reference>
<feature type="region of interest" description="Disordered" evidence="1">
    <location>
        <begin position="34"/>
        <end position="70"/>
    </location>
</feature>
<sequence length="310" mass="34568">MLCVPPELTLAHMRQMAFPGTESQGNALKPLSHQAASSDLPMEGIPRQDHRPQKSLKSERSAPIPGVMVPDIPKHGKDLFMAIVKQWEEGDPSQGLMTPLKDWPVEWYTGLMRLVTGTKRSNRNLVADEYERDSELAIEEKTVAPKRKREPPNTLNPPRQLAPSSIPSAPLSNQPPRPAPDQFPLSGPYPYPPYPYYPPLTTIPHPPQPLVYPGNHASEPHQHLVLGAQIPASESNTPKDHSRDDSSDSLPLAPPVFSVNPGPVQRPSVPLEGKCVNQDTQYIHYEDLVGGEWNRWPEGNWAMDISWELF</sequence>
<name>A0A9P5PCC6_9AGAR</name>
<proteinExistence type="predicted"/>
<feature type="compositionally biased region" description="Basic and acidic residues" evidence="1">
    <location>
        <begin position="237"/>
        <end position="246"/>
    </location>
</feature>
<protein>
    <submittedName>
        <fullName evidence="2">Uncharacterized protein</fullName>
    </submittedName>
</protein>
<keyword evidence="3" id="KW-1185">Reference proteome</keyword>
<feature type="region of interest" description="Disordered" evidence="1">
    <location>
        <begin position="137"/>
        <end position="187"/>
    </location>
</feature>
<evidence type="ECO:0000256" key="1">
    <source>
        <dbReference type="SAM" id="MobiDB-lite"/>
    </source>
</evidence>
<feature type="compositionally biased region" description="Basic and acidic residues" evidence="1">
    <location>
        <begin position="46"/>
        <end position="60"/>
    </location>
</feature>
<evidence type="ECO:0000313" key="3">
    <source>
        <dbReference type="Proteomes" id="UP000772434"/>
    </source>
</evidence>
<evidence type="ECO:0000313" key="2">
    <source>
        <dbReference type="EMBL" id="KAF9060117.1"/>
    </source>
</evidence>
<feature type="compositionally biased region" description="Low complexity" evidence="1">
    <location>
        <begin position="161"/>
        <end position="172"/>
    </location>
</feature>
<gene>
    <name evidence="2" type="ORF">BDP27DRAFT_1452880</name>
</gene>
<dbReference type="OrthoDB" id="2976553at2759"/>